<sequence>MAKFNQEHPTLSFTLKTVFYFVVILLLVYLYGYYGAGQEPFIYNEF</sequence>
<evidence type="ECO:0000256" key="1">
    <source>
        <dbReference type="SAM" id="Phobius"/>
    </source>
</evidence>
<dbReference type="Pfam" id="PF12459">
    <property type="entry name" value="DltX"/>
    <property type="match status" value="1"/>
</dbReference>
<evidence type="ECO:0000313" key="3">
    <source>
        <dbReference type="Proteomes" id="UP001335665"/>
    </source>
</evidence>
<comment type="caution">
    <text evidence="2">The sequence shown here is derived from an EMBL/GenBank/DDBJ whole genome shotgun (WGS) entry which is preliminary data.</text>
</comment>
<keyword evidence="1" id="KW-0472">Membrane</keyword>
<feature type="transmembrane region" description="Helical" evidence="1">
    <location>
        <begin position="18"/>
        <end position="36"/>
    </location>
</feature>
<gene>
    <name evidence="2" type="ORF">PS396_03425</name>
</gene>
<dbReference type="Proteomes" id="UP001335665">
    <property type="component" value="Unassembled WGS sequence"/>
</dbReference>
<reference evidence="2 3" key="1">
    <citation type="submission" date="2023-02" db="EMBL/GenBank/DDBJ databases">
        <title>The predominant lactic acid bacteria and yeasts involved in the spontaneous fermentation of millet during the production of the traditional porridge Hausa koko in Ghana.</title>
        <authorList>
            <person name="Atter A."/>
            <person name="Diaz M."/>
        </authorList>
    </citation>
    <scope>NUCLEOTIDE SEQUENCE [LARGE SCALE GENOMIC DNA]</scope>
    <source>
        <strain evidence="2 3">FI11552</strain>
    </source>
</reference>
<keyword evidence="1" id="KW-0812">Transmembrane</keyword>
<dbReference type="GeneID" id="87978235"/>
<dbReference type="RefSeq" id="WP_057806411.1">
    <property type="nucleotide sequence ID" value="NZ_CP045530.1"/>
</dbReference>
<accession>A0ABU7SS08</accession>
<proteinExistence type="predicted"/>
<protein>
    <submittedName>
        <fullName evidence="2">Teichoic acid D-Ala incorporation-associated protein DltX</fullName>
    </submittedName>
</protein>
<dbReference type="EMBL" id="JAQSFA010000006">
    <property type="protein sequence ID" value="MEE6700850.1"/>
    <property type="molecule type" value="Genomic_DNA"/>
</dbReference>
<keyword evidence="3" id="KW-1185">Reference proteome</keyword>
<evidence type="ECO:0000313" key="2">
    <source>
        <dbReference type="EMBL" id="MEE6700850.1"/>
    </source>
</evidence>
<name>A0ABU7SS08_9LACO</name>
<organism evidence="2 3">
    <name type="scientific">Limosilactobacillus pontis</name>
    <dbReference type="NCBI Taxonomy" id="35787"/>
    <lineage>
        <taxon>Bacteria</taxon>
        <taxon>Bacillati</taxon>
        <taxon>Bacillota</taxon>
        <taxon>Bacilli</taxon>
        <taxon>Lactobacillales</taxon>
        <taxon>Lactobacillaceae</taxon>
        <taxon>Limosilactobacillus</taxon>
    </lineage>
</organism>
<dbReference type="InterPro" id="IPR021008">
    <property type="entry name" value="DltX"/>
</dbReference>
<keyword evidence="1" id="KW-1133">Transmembrane helix</keyword>